<dbReference type="HOGENOM" id="CLU_035873_0_0_6"/>
<keyword evidence="2" id="KW-0472">Membrane</keyword>
<keyword evidence="1" id="KW-0175">Coiled coil</keyword>
<keyword evidence="2" id="KW-0812">Transmembrane</keyword>
<feature type="transmembrane region" description="Helical" evidence="2">
    <location>
        <begin position="386"/>
        <end position="409"/>
    </location>
</feature>
<dbReference type="eggNOG" id="COG4949">
    <property type="taxonomic scope" value="Bacteria"/>
</dbReference>
<feature type="coiled-coil region" evidence="1">
    <location>
        <begin position="235"/>
        <end position="262"/>
    </location>
</feature>
<reference evidence="4" key="1">
    <citation type="submission" date="2006-12" db="EMBL/GenBank/DDBJ databases">
        <title>Complete sequence of Halorhodospira halophila SL1.</title>
        <authorList>
            <consortium name="US DOE Joint Genome Institute"/>
            <person name="Copeland A."/>
            <person name="Lucas S."/>
            <person name="Lapidus A."/>
            <person name="Barry K."/>
            <person name="Detter J.C."/>
            <person name="Glavina del Rio T."/>
            <person name="Hammon N."/>
            <person name="Israni S."/>
            <person name="Dalin E."/>
            <person name="Tice H."/>
            <person name="Pitluck S."/>
            <person name="Saunders E."/>
            <person name="Brettin T."/>
            <person name="Bruce D."/>
            <person name="Han C."/>
            <person name="Tapia R."/>
            <person name="Schmutz J."/>
            <person name="Larimer F."/>
            <person name="Land M."/>
            <person name="Hauser L."/>
            <person name="Kyrpides N."/>
            <person name="Mikhailova N."/>
            <person name="Hoff W."/>
            <person name="Richardson P."/>
        </authorList>
    </citation>
    <scope>NUCLEOTIDE SEQUENCE [LARGE SCALE GENOMIC DNA]</scope>
    <source>
        <strain evidence="4">DSM 244 / SL1</strain>
    </source>
</reference>
<reference evidence="3 4" key="2">
    <citation type="journal article" date="2013" name="Stand. Genomic Sci.">
        <title>Complete genome sequence of Halorhodospira halophila SL1.</title>
        <authorList>
            <person name="Challacombe J.F."/>
            <person name="Majid S."/>
            <person name="Deole R."/>
            <person name="Brettin T.S."/>
            <person name="Bruce D."/>
            <person name="Delano S.F."/>
            <person name="Detter J.C."/>
            <person name="Gleasner C.D."/>
            <person name="Han C.S."/>
            <person name="Misra M."/>
            <person name="Reitenga K.G."/>
            <person name="Mikhailova N."/>
            <person name="Woyke T."/>
            <person name="Pitluck S."/>
            <person name="Nolan M."/>
            <person name="Land M.L."/>
            <person name="Saunders E."/>
            <person name="Tapia R."/>
            <person name="Lapidus A."/>
            <person name="Ivanova N."/>
            <person name="Hoff W.D."/>
        </authorList>
    </citation>
    <scope>NUCLEOTIDE SEQUENCE [LARGE SCALE GENOMIC DNA]</scope>
    <source>
        <strain evidence="4">DSM 244 / SL1</strain>
    </source>
</reference>
<keyword evidence="4" id="KW-1185">Reference proteome</keyword>
<dbReference type="AlphaFoldDB" id="A1WY54"/>
<evidence type="ECO:0000256" key="1">
    <source>
        <dbReference type="SAM" id="Coils"/>
    </source>
</evidence>
<evidence type="ECO:0000313" key="4">
    <source>
        <dbReference type="Proteomes" id="UP000000647"/>
    </source>
</evidence>
<dbReference type="InterPro" id="IPR021830">
    <property type="entry name" value="DUF3422"/>
</dbReference>
<proteinExistence type="predicted"/>
<keyword evidence="2" id="KW-1133">Transmembrane helix</keyword>
<dbReference type="Pfam" id="PF11902">
    <property type="entry name" value="DUF3422"/>
    <property type="match status" value="1"/>
</dbReference>
<dbReference type="Proteomes" id="UP000000647">
    <property type="component" value="Chromosome"/>
</dbReference>
<dbReference type="EMBL" id="CP000544">
    <property type="protein sequence ID" value="ABM62616.1"/>
    <property type="molecule type" value="Genomic_DNA"/>
</dbReference>
<feature type="transmembrane region" description="Helical" evidence="2">
    <location>
        <begin position="421"/>
        <end position="441"/>
    </location>
</feature>
<accession>A1WY54</accession>
<evidence type="ECO:0000313" key="3">
    <source>
        <dbReference type="EMBL" id="ABM62616.1"/>
    </source>
</evidence>
<evidence type="ECO:0000256" key="2">
    <source>
        <dbReference type="SAM" id="Phobius"/>
    </source>
</evidence>
<dbReference type="STRING" id="349124.Hhal_1852"/>
<protein>
    <submittedName>
        <fullName evidence="3">Uncharacterized membrane-anchored protein</fullName>
    </submittedName>
</protein>
<name>A1WY54_HALHL</name>
<gene>
    <name evidence="3" type="ordered locus">Hhal_1852</name>
</gene>
<organism evidence="3 4">
    <name type="scientific">Halorhodospira halophila (strain DSM 244 / SL1)</name>
    <name type="common">Ectothiorhodospira halophila (strain DSM 244 / SL1)</name>
    <dbReference type="NCBI Taxonomy" id="349124"/>
    <lineage>
        <taxon>Bacteria</taxon>
        <taxon>Pseudomonadati</taxon>
        <taxon>Pseudomonadota</taxon>
        <taxon>Gammaproteobacteria</taxon>
        <taxon>Chromatiales</taxon>
        <taxon>Ectothiorhodospiraceae</taxon>
        <taxon>Halorhodospira</taxon>
    </lineage>
</organism>
<dbReference type="KEGG" id="hha:Hhal_1852"/>
<sequence>MQRKPASMTLNVTERHQASEPVLGAYNDHPLRLEVNDEIHARPYERLRAPARVSHLGMFSGRHSADADRAAVADLCERFGVEPPEPDAQHMSRDFGPFRLKWERRTEVSTYTFIVEDDFEHPFEGPPIERVPEDWLASLPGPRLVGIHLALEPSWSQPRTSSGIVALFNDNTIVGSQIAGGAARVWTDFRIHEDGFSRILLRDVNMRERQAGRAIQRLLEIETYRMMALLAFPVARRLNPQLNELEEQLASITERMTGSTRERDEQNLLSQLMELAAQVERIGNNTNYRFHAARAYHELVERRIQELREQRIQGVQTIQEFMERRLVPAMRTCDTVAERRGSLSERISRTGDLLRTRIDVALEAQNRDLLDSMDRRAKLQFRLQETVEGLSVAAISYYLMGLISYVLQAARDAGAPVRVEITQGLAVPVVVFTIWLVVRLVRYRIAKRQEG</sequence>